<dbReference type="Ensembl" id="ENSPMAT00000000138.1">
    <property type="protein sequence ID" value="ENSPMAP00000000138.1"/>
    <property type="gene ID" value="ENSPMAG00000000121.1"/>
</dbReference>
<feature type="compositionally biased region" description="Pro residues" evidence="1">
    <location>
        <begin position="22"/>
        <end position="58"/>
    </location>
</feature>
<dbReference type="InterPro" id="IPR014885">
    <property type="entry name" value="VASP_tetra"/>
</dbReference>
<accession>S4R4K9</accession>
<feature type="compositionally biased region" description="Pro residues" evidence="1">
    <location>
        <begin position="67"/>
        <end position="78"/>
    </location>
</feature>
<reference evidence="3" key="1">
    <citation type="submission" date="2025-08" db="UniProtKB">
        <authorList>
            <consortium name="Ensembl"/>
        </authorList>
    </citation>
    <scope>IDENTIFICATION</scope>
</reference>
<dbReference type="Pfam" id="PF08776">
    <property type="entry name" value="VASP_tetra"/>
    <property type="match status" value="1"/>
</dbReference>
<feature type="compositionally biased region" description="Low complexity" evidence="1">
    <location>
        <begin position="147"/>
        <end position="162"/>
    </location>
</feature>
<dbReference type="STRING" id="7757.ENSPMAP00000000138"/>
<dbReference type="SUPFAM" id="SSF118370">
    <property type="entry name" value="Vasodilator-stimulated phosphoprotein, VASP, tetramerisation domain"/>
    <property type="match status" value="1"/>
</dbReference>
<feature type="compositionally biased region" description="Pro residues" evidence="1">
    <location>
        <begin position="1"/>
        <end position="12"/>
    </location>
</feature>
<dbReference type="GeneTree" id="ENSGT00940000157376"/>
<evidence type="ECO:0000313" key="3">
    <source>
        <dbReference type="Ensembl" id="ENSPMAP00000000138.1"/>
    </source>
</evidence>
<dbReference type="PANTHER" id="PTHR11202:SF1">
    <property type="entry name" value="PROTEIN ENABLED HOMOLOG"/>
    <property type="match status" value="1"/>
</dbReference>
<dbReference type="GO" id="GO:0008154">
    <property type="term" value="P:actin polymerization or depolymerization"/>
    <property type="evidence" value="ECO:0007669"/>
    <property type="project" value="TreeGrafter"/>
</dbReference>
<sequence length="299" mass="30565">PPPPPPPPPPLPSSLGAQPTGVGPPQPPAPPPPPPPPPPPVGMTAHPAPPPPPGPPPVLLGGAFQPPGSPGPPSPPPCSSSVFACPPATPVPPPPPPLPGFTAAAAASQQQQQQQAEDGPCLTGLAAALSSARLRKVYRSEDGGVAVSSPGSSRGEGSRVPVPLVGGGLMEEMSALLARSMCRRRIAETGTSSEKVDPKDEKLEEVEAGGGARSSTPVSTADVSRRTWERSNAVAGNKSPVIARTKSITNGGSSNGAAPETGNERLKHEIMEEMRKELQKVKEEIINVIREELNRLSTS</sequence>
<feature type="compositionally biased region" description="Low complexity" evidence="1">
    <location>
        <begin position="100"/>
        <end position="116"/>
    </location>
</feature>
<feature type="region of interest" description="Disordered" evidence="1">
    <location>
        <begin position="138"/>
        <end position="165"/>
    </location>
</feature>
<dbReference type="GO" id="GO:0017124">
    <property type="term" value="F:SH3 domain binding"/>
    <property type="evidence" value="ECO:0007669"/>
    <property type="project" value="TreeGrafter"/>
</dbReference>
<dbReference type="PANTHER" id="PTHR11202">
    <property type="entry name" value="SPROUTY-RELATED, EVH1 DOMAIN-CONTAINING PROTEIN FAMILY MEMBER"/>
    <property type="match status" value="1"/>
</dbReference>
<feature type="compositionally biased region" description="Polar residues" evidence="1">
    <location>
        <begin position="246"/>
        <end position="256"/>
    </location>
</feature>
<dbReference type="GO" id="GO:0005522">
    <property type="term" value="F:profilin binding"/>
    <property type="evidence" value="ECO:0007669"/>
    <property type="project" value="TreeGrafter"/>
</dbReference>
<dbReference type="GO" id="GO:0007411">
    <property type="term" value="P:axon guidance"/>
    <property type="evidence" value="ECO:0007669"/>
    <property type="project" value="TreeGrafter"/>
</dbReference>
<organism evidence="3">
    <name type="scientific">Petromyzon marinus</name>
    <name type="common">Sea lamprey</name>
    <dbReference type="NCBI Taxonomy" id="7757"/>
    <lineage>
        <taxon>Eukaryota</taxon>
        <taxon>Metazoa</taxon>
        <taxon>Chordata</taxon>
        <taxon>Craniata</taxon>
        <taxon>Vertebrata</taxon>
        <taxon>Cyclostomata</taxon>
        <taxon>Hyperoartia</taxon>
        <taxon>Petromyzontiformes</taxon>
        <taxon>Petromyzontidae</taxon>
        <taxon>Petromyzon</taxon>
    </lineage>
</organism>
<dbReference type="AlphaFoldDB" id="S4R4K9"/>
<evidence type="ECO:0000256" key="1">
    <source>
        <dbReference type="SAM" id="MobiDB-lite"/>
    </source>
</evidence>
<feature type="region of interest" description="Disordered" evidence="1">
    <location>
        <begin position="1"/>
        <end position="120"/>
    </location>
</feature>
<reference evidence="3" key="2">
    <citation type="submission" date="2025-09" db="UniProtKB">
        <authorList>
            <consortium name="Ensembl"/>
        </authorList>
    </citation>
    <scope>IDENTIFICATION</scope>
</reference>
<dbReference type="OMA" id="SSKKWIN"/>
<evidence type="ECO:0000259" key="2">
    <source>
        <dbReference type="Pfam" id="PF08776"/>
    </source>
</evidence>
<feature type="region of interest" description="Disordered" evidence="1">
    <location>
        <begin position="188"/>
        <end position="265"/>
    </location>
</feature>
<feature type="compositionally biased region" description="Polar residues" evidence="1">
    <location>
        <begin position="213"/>
        <end position="222"/>
    </location>
</feature>
<dbReference type="HOGENOM" id="CLU_932381_0_0_1"/>
<dbReference type="InterPro" id="IPR038023">
    <property type="entry name" value="VASP_sf"/>
</dbReference>
<proteinExistence type="predicted"/>
<dbReference type="Gene3D" id="1.20.5.1160">
    <property type="entry name" value="Vasodilator-stimulated phosphoprotein"/>
    <property type="match status" value="1"/>
</dbReference>
<name>S4R4K9_PETMA</name>
<feature type="domain" description="VASP tetramerisation" evidence="2">
    <location>
        <begin position="264"/>
        <end position="295"/>
    </location>
</feature>
<feature type="compositionally biased region" description="Pro residues" evidence="1">
    <location>
        <begin position="87"/>
        <end position="99"/>
    </location>
</feature>
<dbReference type="GO" id="GO:0070358">
    <property type="term" value="P:actin polymerization-dependent cell motility"/>
    <property type="evidence" value="ECO:0007669"/>
    <property type="project" value="TreeGrafter"/>
</dbReference>
<protein>
    <recommendedName>
        <fullName evidence="2">VASP tetramerisation domain-containing protein</fullName>
    </recommendedName>
</protein>